<dbReference type="Gene3D" id="3.40.50.300">
    <property type="entry name" value="P-loop containing nucleotide triphosphate hydrolases"/>
    <property type="match status" value="1"/>
</dbReference>
<dbReference type="InterPro" id="IPR016032">
    <property type="entry name" value="Sig_transdc_resp-reg_C-effctor"/>
</dbReference>
<proteinExistence type="predicted"/>
<dbReference type="SUPFAM" id="SSF46894">
    <property type="entry name" value="C-terminal effector domain of the bipartite response regulators"/>
    <property type="match status" value="1"/>
</dbReference>
<dbReference type="PROSITE" id="PS50043">
    <property type="entry name" value="HTH_LUXR_2"/>
    <property type="match status" value="1"/>
</dbReference>
<dbReference type="Pfam" id="PF25873">
    <property type="entry name" value="WHD_MalT"/>
    <property type="match status" value="1"/>
</dbReference>
<dbReference type="Gene3D" id="1.25.40.10">
    <property type="entry name" value="Tetratricopeptide repeat domain"/>
    <property type="match status" value="1"/>
</dbReference>
<dbReference type="PANTHER" id="PTHR44688">
    <property type="entry name" value="DNA-BINDING TRANSCRIPTIONAL ACTIVATOR DEVR_DOSR"/>
    <property type="match status" value="1"/>
</dbReference>
<accession>A0ABV1FHK3</accession>
<dbReference type="SUPFAM" id="SSF52540">
    <property type="entry name" value="P-loop containing nucleoside triphosphate hydrolases"/>
    <property type="match status" value="1"/>
</dbReference>
<comment type="caution">
    <text evidence="5">The sequence shown here is derived from an EMBL/GenBank/DDBJ whole genome shotgun (WGS) entry which is preliminary data.</text>
</comment>
<dbReference type="InterPro" id="IPR036388">
    <property type="entry name" value="WH-like_DNA-bd_sf"/>
</dbReference>
<evidence type="ECO:0000256" key="2">
    <source>
        <dbReference type="ARBA" id="ARBA00023125"/>
    </source>
</evidence>
<dbReference type="InterPro" id="IPR027417">
    <property type="entry name" value="P-loop_NTPase"/>
</dbReference>
<feature type="domain" description="HTH luxR-type" evidence="4">
    <location>
        <begin position="716"/>
        <end position="781"/>
    </location>
</feature>
<evidence type="ECO:0000313" key="5">
    <source>
        <dbReference type="EMBL" id="MEQ2472539.1"/>
    </source>
</evidence>
<dbReference type="EMBL" id="JBBMFE010000006">
    <property type="protein sequence ID" value="MEQ2472539.1"/>
    <property type="molecule type" value="Genomic_DNA"/>
</dbReference>
<dbReference type="Gene3D" id="1.10.10.10">
    <property type="entry name" value="Winged helix-like DNA-binding domain superfamily/Winged helix DNA-binding domain"/>
    <property type="match status" value="1"/>
</dbReference>
<dbReference type="InterPro" id="IPR059106">
    <property type="entry name" value="WHD_MalT"/>
</dbReference>
<keyword evidence="3" id="KW-0804">Transcription</keyword>
<dbReference type="InterPro" id="IPR000792">
    <property type="entry name" value="Tscrpt_reg_LuxR_C"/>
</dbReference>
<name>A0ABV1FHK3_9FIRM</name>
<dbReference type="CDD" id="cd06170">
    <property type="entry name" value="LuxR_C_like"/>
    <property type="match status" value="1"/>
</dbReference>
<dbReference type="RefSeq" id="WP_349164504.1">
    <property type="nucleotide sequence ID" value="NZ_JBBMFE010000006.1"/>
</dbReference>
<gene>
    <name evidence="5" type="ORF">WMO29_08545</name>
</gene>
<sequence length="783" mass="91028">MSKNTKTTDDKYICPEKAVRKLRSGRRFRTPLYLYGVTGVGKTSLIIHNLNMKRCIYYSAAETEASQIAVREQGVEHTVVIDDLQSVTGVEEREAYYKVIQELLGREDVWLILIARCPFPRWLLTLRTKYIFVEIEESDFLFSIEEQRAYLEQYGICLPDELHERAWRMGGGNPLSLLFFAMEKGDLERTQKREWDYLESHVYEQWDVELQEFFMNICIVETFTIRLAAMLTGRSDVEKVIAKAEETGNFFETAGVDGVWKCRWPMRKSMRQRLGRRKTLEQIRRLYYTAGLYYELENQIPEALSMYEECRDMESISRLLISNANKNPSSGWYYELRRYYLELPEQIIEESPALMAGMSLLHSMLMNIEESERWYQALEQYADTHTGGQRREARSRLIYLKIALPHRGSMDMIDLIKNADLFLREWRSTLPDLSVTSNLPSMMNGGKDFCEWSRKEREMVVSIGKPVEFILGKYGKGLVSLILAESFLEKGEDTFEIFSQAEKGKMEAESGGKLDQVFVGIGTLAWLSVLKNNAEGAAASLAGFRTRAEKEAPNLLTNIDAFLCRISLYQGNDGASWMEQAPDETLEFSILERFRYLTKTRVYIQQKRYEEAYCLLQQLLYYAETMNRTYILMELHLLLAVVQYRTGQEEWRENLQACVSQAESYHFVRLLSREGSVLLSMLEEGEPTWKDRSFRKQVLEECGQMKEFYPRYLGGRQEDEIILSENAIKILRYQSEGLSSAAIAEKMKLSEATVKYHSRETYRKLGVKNKTAAIAEAKERKMI</sequence>
<evidence type="ECO:0000313" key="6">
    <source>
        <dbReference type="Proteomes" id="UP001438008"/>
    </source>
</evidence>
<dbReference type="SUPFAM" id="SSF48452">
    <property type="entry name" value="TPR-like"/>
    <property type="match status" value="1"/>
</dbReference>
<evidence type="ECO:0000256" key="1">
    <source>
        <dbReference type="ARBA" id="ARBA00023015"/>
    </source>
</evidence>
<keyword evidence="6" id="KW-1185">Reference proteome</keyword>
<evidence type="ECO:0000256" key="3">
    <source>
        <dbReference type="ARBA" id="ARBA00023163"/>
    </source>
</evidence>
<reference evidence="5 6" key="1">
    <citation type="submission" date="2024-03" db="EMBL/GenBank/DDBJ databases">
        <title>Human intestinal bacterial collection.</title>
        <authorList>
            <person name="Pauvert C."/>
            <person name="Hitch T.C.A."/>
            <person name="Clavel T."/>
        </authorList>
    </citation>
    <scope>NUCLEOTIDE SEQUENCE [LARGE SCALE GENOMIC DNA]</scope>
    <source>
        <strain evidence="5 6">CLA-AA-H132</strain>
    </source>
</reference>
<dbReference type="Proteomes" id="UP001438008">
    <property type="component" value="Unassembled WGS sequence"/>
</dbReference>
<dbReference type="InterPro" id="IPR011990">
    <property type="entry name" value="TPR-like_helical_dom_sf"/>
</dbReference>
<dbReference type="PANTHER" id="PTHR44688:SF16">
    <property type="entry name" value="DNA-BINDING TRANSCRIPTIONAL ACTIVATOR DEVR_DOSR"/>
    <property type="match status" value="1"/>
</dbReference>
<organism evidence="5 6">
    <name type="scientific">Laedolimicola intestinihominis</name>
    <dbReference type="NCBI Taxonomy" id="3133166"/>
    <lineage>
        <taxon>Bacteria</taxon>
        <taxon>Bacillati</taxon>
        <taxon>Bacillota</taxon>
        <taxon>Clostridia</taxon>
        <taxon>Lachnospirales</taxon>
        <taxon>Lachnospiraceae</taxon>
        <taxon>Laedolimicola</taxon>
    </lineage>
</organism>
<keyword evidence="1" id="KW-0805">Transcription regulation</keyword>
<evidence type="ECO:0000259" key="4">
    <source>
        <dbReference type="PROSITE" id="PS50043"/>
    </source>
</evidence>
<dbReference type="Pfam" id="PF00196">
    <property type="entry name" value="GerE"/>
    <property type="match status" value="1"/>
</dbReference>
<protein>
    <submittedName>
        <fullName evidence="5">LuxR C-terminal-related transcriptional regulator</fullName>
    </submittedName>
</protein>
<keyword evidence="2" id="KW-0238">DNA-binding</keyword>
<dbReference type="PRINTS" id="PR00038">
    <property type="entry name" value="HTHLUXR"/>
</dbReference>
<dbReference type="SMART" id="SM00421">
    <property type="entry name" value="HTH_LUXR"/>
    <property type="match status" value="1"/>
</dbReference>